<evidence type="ECO:0000256" key="4">
    <source>
        <dbReference type="ARBA" id="ARBA00013078"/>
    </source>
</evidence>
<dbReference type="RefSeq" id="WP_151122155.1">
    <property type="nucleotide sequence ID" value="NZ_CP088081.1"/>
</dbReference>
<proteinExistence type="inferred from homology"/>
<evidence type="ECO:0000313" key="6">
    <source>
        <dbReference type="Proteomes" id="UP000430120"/>
    </source>
</evidence>
<dbReference type="Proteomes" id="UP000430120">
    <property type="component" value="Unassembled WGS sequence"/>
</dbReference>
<evidence type="ECO:0000256" key="2">
    <source>
        <dbReference type="ARBA" id="ARBA00004818"/>
    </source>
</evidence>
<dbReference type="GO" id="GO:0008967">
    <property type="term" value="F:phosphoglycolate phosphatase activity"/>
    <property type="evidence" value="ECO:0007669"/>
    <property type="project" value="UniProtKB-EC"/>
</dbReference>
<comment type="caution">
    <text evidence="5">The sequence shown here is derived from an EMBL/GenBank/DDBJ whole genome shotgun (WGS) entry which is preliminary data.</text>
</comment>
<evidence type="ECO:0000313" key="5">
    <source>
        <dbReference type="EMBL" id="KAB0585172.1"/>
    </source>
</evidence>
<dbReference type="SFLD" id="SFLDG01129">
    <property type="entry name" value="C1.5:_HAD__Beta-PGM__Phosphata"/>
    <property type="match status" value="1"/>
</dbReference>
<dbReference type="NCBIfam" id="TIGR01509">
    <property type="entry name" value="HAD-SF-IA-v3"/>
    <property type="match status" value="1"/>
</dbReference>
<dbReference type="Gene3D" id="3.40.50.1000">
    <property type="entry name" value="HAD superfamily/HAD-like"/>
    <property type="match status" value="1"/>
</dbReference>
<dbReference type="InterPro" id="IPR036412">
    <property type="entry name" value="HAD-like_sf"/>
</dbReference>
<dbReference type="InterPro" id="IPR023214">
    <property type="entry name" value="HAD_sf"/>
</dbReference>
<gene>
    <name evidence="5" type="ORF">F7Q92_01395</name>
</gene>
<comment type="similarity">
    <text evidence="3">Belongs to the HAD-like hydrolase superfamily. CbbY/CbbZ/Gph/YieH family.</text>
</comment>
<comment type="catalytic activity">
    <reaction evidence="1">
        <text>2-phosphoglycolate + H2O = glycolate + phosphate</text>
        <dbReference type="Rhea" id="RHEA:14369"/>
        <dbReference type="ChEBI" id="CHEBI:15377"/>
        <dbReference type="ChEBI" id="CHEBI:29805"/>
        <dbReference type="ChEBI" id="CHEBI:43474"/>
        <dbReference type="ChEBI" id="CHEBI:58033"/>
        <dbReference type="EC" id="3.1.3.18"/>
    </reaction>
</comment>
<protein>
    <recommendedName>
        <fullName evidence="4">phosphoglycolate phosphatase</fullName>
        <ecNumber evidence="4">3.1.3.18</ecNumber>
    </recommendedName>
</protein>
<dbReference type="SUPFAM" id="SSF56784">
    <property type="entry name" value="HAD-like"/>
    <property type="match status" value="1"/>
</dbReference>
<dbReference type="PANTHER" id="PTHR43434:SF1">
    <property type="entry name" value="PHOSPHOGLYCOLATE PHOSPHATASE"/>
    <property type="match status" value="1"/>
</dbReference>
<dbReference type="GO" id="GO:0006281">
    <property type="term" value="P:DNA repair"/>
    <property type="evidence" value="ECO:0007669"/>
    <property type="project" value="TreeGrafter"/>
</dbReference>
<dbReference type="AlphaFoldDB" id="A0A643FI99"/>
<comment type="pathway">
    <text evidence="2">Organic acid metabolism; glycolate biosynthesis; glycolate from 2-phosphoglycolate: step 1/1.</text>
</comment>
<dbReference type="InterPro" id="IPR006439">
    <property type="entry name" value="HAD-SF_hydro_IA"/>
</dbReference>
<accession>A0A643FI99</accession>
<name>A0A643FI99_IDEDE</name>
<dbReference type="EC" id="3.1.3.18" evidence="4"/>
<keyword evidence="5" id="KW-0378">Hydrolase</keyword>
<dbReference type="EMBL" id="VZPB01000002">
    <property type="protein sequence ID" value="KAB0585172.1"/>
    <property type="molecule type" value="Genomic_DNA"/>
</dbReference>
<dbReference type="PANTHER" id="PTHR43434">
    <property type="entry name" value="PHOSPHOGLYCOLATE PHOSPHATASE"/>
    <property type="match status" value="1"/>
</dbReference>
<reference evidence="5 6" key="1">
    <citation type="submission" date="2019-09" db="EMBL/GenBank/DDBJ databases">
        <title>Draft genome sequences of 48 bacterial type strains from the CCUG.</title>
        <authorList>
            <person name="Tunovic T."/>
            <person name="Pineiro-Iglesias B."/>
            <person name="Unosson C."/>
            <person name="Inganas E."/>
            <person name="Ohlen M."/>
            <person name="Cardew S."/>
            <person name="Jensie-Markopoulos S."/>
            <person name="Salva-Serra F."/>
            <person name="Jaen-Luchoro D."/>
            <person name="Karlsson R."/>
            <person name="Svensson-Stadler L."/>
            <person name="Chun J."/>
            <person name="Moore E."/>
        </authorList>
    </citation>
    <scope>NUCLEOTIDE SEQUENCE [LARGE SCALE GENOMIC DNA]</scope>
    <source>
        <strain evidence="5 6">CCUG 30977</strain>
    </source>
</reference>
<dbReference type="InterPro" id="IPR050155">
    <property type="entry name" value="HAD-like_hydrolase_sf"/>
</dbReference>
<keyword evidence="6" id="KW-1185">Reference proteome</keyword>
<dbReference type="OrthoDB" id="8558420at2"/>
<organism evidence="5 6">
    <name type="scientific">Ideonella dechloratans</name>
    <dbReference type="NCBI Taxonomy" id="36863"/>
    <lineage>
        <taxon>Bacteria</taxon>
        <taxon>Pseudomonadati</taxon>
        <taxon>Pseudomonadota</taxon>
        <taxon>Betaproteobacteria</taxon>
        <taxon>Burkholderiales</taxon>
        <taxon>Sphaerotilaceae</taxon>
        <taxon>Ideonella</taxon>
    </lineage>
</organism>
<dbReference type="SFLD" id="SFLDG01132">
    <property type="entry name" value="C1.5.3:_5'-Nucleotidase_Like"/>
    <property type="match status" value="1"/>
</dbReference>
<sequence length="232" mass="26063">MGCRARPAPVWLFDLDNTLHNAGASAFPHFDGAMNRYIEDTLGVPAQEADRLRAHYWAHYGNTLVGLVRHHGVQVEHFVRLTHAFPGLEGELAAHVHDLAALKRLPGRKIVLTNAGRGYAVRVLRALGVLGCFEAVIGVEQMHCFGDLRPKPDARMLRLLAARLKVPLQRCVLVEDSLMNQKAAHRVGMRAVWMQRWARGHGYGPERGARLRRRPAYVYARIGSLQQLHRLS</sequence>
<evidence type="ECO:0000256" key="1">
    <source>
        <dbReference type="ARBA" id="ARBA00000830"/>
    </source>
</evidence>
<evidence type="ECO:0000256" key="3">
    <source>
        <dbReference type="ARBA" id="ARBA00006171"/>
    </source>
</evidence>
<dbReference type="InterPro" id="IPR010237">
    <property type="entry name" value="Pyr-5-nucltdase"/>
</dbReference>
<dbReference type="SFLD" id="SFLDS00003">
    <property type="entry name" value="Haloacid_Dehalogenase"/>
    <property type="match status" value="1"/>
</dbReference>
<dbReference type="Gene3D" id="1.10.150.450">
    <property type="match status" value="1"/>
</dbReference>
<dbReference type="Pfam" id="PF00702">
    <property type="entry name" value="Hydrolase"/>
    <property type="match status" value="1"/>
</dbReference>